<accession>A0A226H5H0</accession>
<dbReference type="EMBL" id="MUGW01000028">
    <property type="protein sequence ID" value="OXA89442.1"/>
    <property type="molecule type" value="Genomic_DNA"/>
</dbReference>
<keyword evidence="1" id="KW-0812">Transmembrane</keyword>
<feature type="transmembrane region" description="Helical" evidence="1">
    <location>
        <begin position="91"/>
        <end position="109"/>
    </location>
</feature>
<keyword evidence="1" id="KW-0472">Membrane</keyword>
<keyword evidence="1" id="KW-1133">Transmembrane helix</keyword>
<organism evidence="2 3">
    <name type="scientific">Flavobacterium hercynium</name>
    <dbReference type="NCBI Taxonomy" id="387094"/>
    <lineage>
        <taxon>Bacteria</taxon>
        <taxon>Pseudomonadati</taxon>
        <taxon>Bacteroidota</taxon>
        <taxon>Flavobacteriia</taxon>
        <taxon>Flavobacteriales</taxon>
        <taxon>Flavobacteriaceae</taxon>
        <taxon>Flavobacterium</taxon>
    </lineage>
</organism>
<dbReference type="RefSeq" id="WP_089050495.1">
    <property type="nucleotide sequence ID" value="NZ_FXTV01000032.1"/>
</dbReference>
<gene>
    <name evidence="2" type="ORF">B0A66_14105</name>
</gene>
<evidence type="ECO:0000313" key="3">
    <source>
        <dbReference type="Proteomes" id="UP000198345"/>
    </source>
</evidence>
<dbReference type="OrthoDB" id="772978at2"/>
<feature type="transmembrane region" description="Helical" evidence="1">
    <location>
        <begin position="56"/>
        <end position="79"/>
    </location>
</feature>
<sequence>MGYSFNTFFGYENEINRANDLVLIYGFAVIIFGMLGLTMLGGIIRRMGFQSINSFLLSPLILSLGLTLLISILPTIVFYAVASDISGVKILYSWITIFTGMTLFVFLNLPEIKSYFHSFGKVSEREEFRNRRRK</sequence>
<name>A0A226H5H0_9FLAO</name>
<comment type="caution">
    <text evidence="2">The sequence shown here is derived from an EMBL/GenBank/DDBJ whole genome shotgun (WGS) entry which is preliminary data.</text>
</comment>
<evidence type="ECO:0000256" key="1">
    <source>
        <dbReference type="SAM" id="Phobius"/>
    </source>
</evidence>
<dbReference type="AlphaFoldDB" id="A0A226H5H0"/>
<reference evidence="2 3" key="1">
    <citation type="submission" date="2016-11" db="EMBL/GenBank/DDBJ databases">
        <title>Whole genomes of Flavobacteriaceae.</title>
        <authorList>
            <person name="Stine C."/>
            <person name="Li C."/>
            <person name="Tadesse D."/>
        </authorList>
    </citation>
    <scope>NUCLEOTIDE SEQUENCE [LARGE SCALE GENOMIC DNA]</scope>
    <source>
        <strain evidence="2 3">DSM 18292</strain>
    </source>
</reference>
<protein>
    <submittedName>
        <fullName evidence="2">Uncharacterized protein</fullName>
    </submittedName>
</protein>
<evidence type="ECO:0000313" key="2">
    <source>
        <dbReference type="EMBL" id="OXA89442.1"/>
    </source>
</evidence>
<keyword evidence="3" id="KW-1185">Reference proteome</keyword>
<dbReference type="Proteomes" id="UP000198345">
    <property type="component" value="Unassembled WGS sequence"/>
</dbReference>
<proteinExistence type="predicted"/>
<feature type="transmembrane region" description="Helical" evidence="1">
    <location>
        <begin position="22"/>
        <end position="44"/>
    </location>
</feature>